<dbReference type="CDD" id="cd00085">
    <property type="entry name" value="HNHc"/>
    <property type="match status" value="1"/>
</dbReference>
<dbReference type="EMBL" id="JAMYPJ010000003">
    <property type="protein sequence ID" value="MER8932045.1"/>
    <property type="molecule type" value="Genomic_DNA"/>
</dbReference>
<reference evidence="1 2" key="1">
    <citation type="journal article" date="2024" name="Proc. Natl. Acad. Sci. U.S.A.">
        <title>The evolutionary genomics of adaptation to stress in wild rhizobium bacteria.</title>
        <authorList>
            <person name="Kehlet-Delgado H."/>
            <person name="Montoya A.P."/>
            <person name="Jensen K.T."/>
            <person name="Wendlandt C.E."/>
            <person name="Dexheimer C."/>
            <person name="Roberts M."/>
            <person name="Torres Martinez L."/>
            <person name="Friesen M.L."/>
            <person name="Griffitts J.S."/>
            <person name="Porter S.S."/>
        </authorList>
    </citation>
    <scope>NUCLEOTIDE SEQUENCE [LARGE SCALE GENOMIC DNA]</scope>
    <source>
        <strain evidence="1 2">M0729</strain>
    </source>
</reference>
<protein>
    <recommendedName>
        <fullName evidence="3">HNH domain-containing protein</fullName>
    </recommendedName>
</protein>
<keyword evidence="2" id="KW-1185">Reference proteome</keyword>
<evidence type="ECO:0000313" key="2">
    <source>
        <dbReference type="Proteomes" id="UP001464387"/>
    </source>
</evidence>
<name>A0ABV1YAB7_9HYPH</name>
<evidence type="ECO:0000313" key="1">
    <source>
        <dbReference type="EMBL" id="MER8932045.1"/>
    </source>
</evidence>
<dbReference type="RefSeq" id="WP_352568412.1">
    <property type="nucleotide sequence ID" value="NZ_JAMYMY010000002.1"/>
</dbReference>
<organism evidence="1 2">
    <name type="scientific">Mesorhizobium opportunistum</name>
    <dbReference type="NCBI Taxonomy" id="593909"/>
    <lineage>
        <taxon>Bacteria</taxon>
        <taxon>Pseudomonadati</taxon>
        <taxon>Pseudomonadota</taxon>
        <taxon>Alphaproteobacteria</taxon>
        <taxon>Hyphomicrobiales</taxon>
        <taxon>Phyllobacteriaceae</taxon>
        <taxon>Mesorhizobium</taxon>
    </lineage>
</organism>
<dbReference type="InterPro" id="IPR003615">
    <property type="entry name" value="HNH_nuc"/>
</dbReference>
<gene>
    <name evidence="1" type="ORF">NKI33_03565</name>
</gene>
<accession>A0ABV1YAB7</accession>
<comment type="caution">
    <text evidence="1">The sequence shown here is derived from an EMBL/GenBank/DDBJ whole genome shotgun (WGS) entry which is preliminary data.</text>
</comment>
<evidence type="ECO:0008006" key="3">
    <source>
        <dbReference type="Google" id="ProtNLM"/>
    </source>
</evidence>
<proteinExistence type="predicted"/>
<sequence length="299" mass="33183">MPSLEEVTGSLDQIMGVKAVWGRSSEPVMCFGSRGDEAKKNAAHFQQARATAERAIERPYLITIGGGAEVGAELRGRVLELVRVTGVFGETKAFVRDPDLMARLAQWPVSVVLSEVYRIEGEPLLIEDLGFADKNILNNAYDGVRRDEAYMAQLWEALRDHEVTRRWEVLPLPGFRDPGKVEMYGSLYPNVPAGSAEGQKVLKLMRQAERDRDLAKAVKELNRARNGGKIVCEGCDFSDESGALFDAHHRDPLGKGPRWSKPESFAVLCPTCHRWCHCKAVDVLQPLAIPVLRAARFTA</sequence>
<dbReference type="Proteomes" id="UP001464387">
    <property type="component" value="Unassembled WGS sequence"/>
</dbReference>